<dbReference type="PROSITE" id="PS50994">
    <property type="entry name" value="INTEGRASE"/>
    <property type="match status" value="1"/>
</dbReference>
<dbReference type="Pfam" id="PF18701">
    <property type="entry name" value="DUF5641"/>
    <property type="match status" value="1"/>
</dbReference>
<dbReference type="Gene3D" id="3.30.70.270">
    <property type="match status" value="1"/>
</dbReference>
<evidence type="ECO:0000256" key="4">
    <source>
        <dbReference type="SAM" id="MobiDB-lite"/>
    </source>
</evidence>
<dbReference type="Pfam" id="PF00078">
    <property type="entry name" value="RVT_1"/>
    <property type="match status" value="1"/>
</dbReference>
<dbReference type="InterPro" id="IPR041588">
    <property type="entry name" value="Integrase_H2C2"/>
</dbReference>
<dbReference type="Gene3D" id="3.30.420.10">
    <property type="entry name" value="Ribonuclease H-like superfamily/Ribonuclease H"/>
    <property type="match status" value="1"/>
</dbReference>
<accession>A0ABQ8L8Y3</accession>
<dbReference type="PANTHER" id="PTHR47331:SF5">
    <property type="entry name" value="RIBONUCLEASE H"/>
    <property type="match status" value="1"/>
</dbReference>
<feature type="region of interest" description="Disordered" evidence="4">
    <location>
        <begin position="121"/>
        <end position="140"/>
    </location>
</feature>
<protein>
    <recommendedName>
        <fullName evidence="2">ribonuclease H</fullName>
        <ecNumber evidence="2">3.1.26.4</ecNumber>
    </recommendedName>
</protein>
<dbReference type="Proteomes" id="UP000830375">
    <property type="component" value="Unassembled WGS sequence"/>
</dbReference>
<evidence type="ECO:0000313" key="7">
    <source>
        <dbReference type="Proteomes" id="UP000830375"/>
    </source>
</evidence>
<dbReference type="InterPro" id="IPR043502">
    <property type="entry name" value="DNA/RNA_pol_sf"/>
</dbReference>
<name>A0ABQ8L8Y3_LABRO</name>
<comment type="caution">
    <text evidence="6">The sequence shown here is derived from an EMBL/GenBank/DDBJ whole genome shotgun (WGS) entry which is preliminary data.</text>
</comment>
<feature type="region of interest" description="Disordered" evidence="4">
    <location>
        <begin position="36"/>
        <end position="76"/>
    </location>
</feature>
<dbReference type="SUPFAM" id="SSF53098">
    <property type="entry name" value="Ribonuclease H-like"/>
    <property type="match status" value="1"/>
</dbReference>
<dbReference type="EC" id="3.1.26.4" evidence="2"/>
<dbReference type="SUPFAM" id="SSF56672">
    <property type="entry name" value="DNA/RNA polymerases"/>
    <property type="match status" value="1"/>
</dbReference>
<dbReference type="InterPro" id="IPR008042">
    <property type="entry name" value="Retrotrans_Pao"/>
</dbReference>
<feature type="compositionally biased region" description="Basic and acidic residues" evidence="4">
    <location>
        <begin position="1950"/>
        <end position="1961"/>
    </location>
</feature>
<keyword evidence="7" id="KW-1185">Reference proteome</keyword>
<dbReference type="InterPro" id="IPR036397">
    <property type="entry name" value="RNaseH_sf"/>
</dbReference>
<feature type="coiled-coil region" evidence="3">
    <location>
        <begin position="142"/>
        <end position="183"/>
    </location>
</feature>
<dbReference type="InterPro" id="IPR043128">
    <property type="entry name" value="Rev_trsase/Diguanyl_cyclase"/>
</dbReference>
<evidence type="ECO:0000256" key="1">
    <source>
        <dbReference type="ARBA" id="ARBA00010879"/>
    </source>
</evidence>
<reference evidence="6 7" key="1">
    <citation type="submission" date="2022-01" db="EMBL/GenBank/DDBJ databases">
        <title>A high-quality chromosome-level genome assembly of rohu carp, Labeo rohita.</title>
        <authorList>
            <person name="Arick M.A. II"/>
            <person name="Hsu C.-Y."/>
            <person name="Magbanua Z."/>
            <person name="Pechanova O."/>
            <person name="Grover C."/>
            <person name="Miller E."/>
            <person name="Thrash A."/>
            <person name="Ezzel L."/>
            <person name="Alam S."/>
            <person name="Benzie J."/>
            <person name="Hamilton M."/>
            <person name="Karsi A."/>
            <person name="Lawrence M.L."/>
            <person name="Peterson D.G."/>
        </authorList>
    </citation>
    <scope>NUCLEOTIDE SEQUENCE [LARGE SCALE GENOMIC DNA]</scope>
    <source>
        <strain evidence="7">BAU-BD-2019</strain>
        <tissue evidence="6">Blood</tissue>
    </source>
</reference>
<proteinExistence type="inferred from homology"/>
<evidence type="ECO:0000313" key="6">
    <source>
        <dbReference type="EMBL" id="KAI2646784.1"/>
    </source>
</evidence>
<feature type="domain" description="Integrase catalytic" evidence="5">
    <location>
        <begin position="1629"/>
        <end position="1810"/>
    </location>
</feature>
<dbReference type="Pfam" id="PF05380">
    <property type="entry name" value="Peptidase_A17"/>
    <property type="match status" value="1"/>
</dbReference>
<feature type="region of interest" description="Disordered" evidence="4">
    <location>
        <begin position="1927"/>
        <end position="1961"/>
    </location>
</feature>
<dbReference type="InterPro" id="IPR040676">
    <property type="entry name" value="DUF5641"/>
</dbReference>
<comment type="similarity">
    <text evidence="1">Belongs to the beta type-B retroviral polymerase family. HERV class-II K(HML-2) pol subfamily.</text>
</comment>
<dbReference type="Gene3D" id="3.10.10.10">
    <property type="entry name" value="HIV Type 1 Reverse Transcriptase, subunit A, domain 1"/>
    <property type="match status" value="1"/>
</dbReference>
<evidence type="ECO:0000259" key="5">
    <source>
        <dbReference type="PROSITE" id="PS50994"/>
    </source>
</evidence>
<dbReference type="PANTHER" id="PTHR47331">
    <property type="entry name" value="PHD-TYPE DOMAIN-CONTAINING PROTEIN"/>
    <property type="match status" value="1"/>
</dbReference>
<dbReference type="InterPro" id="IPR001584">
    <property type="entry name" value="Integrase_cat-core"/>
</dbReference>
<dbReference type="CDD" id="cd01644">
    <property type="entry name" value="RT_pepA17"/>
    <property type="match status" value="1"/>
</dbReference>
<gene>
    <name evidence="6" type="ORF">H4Q32_026368</name>
</gene>
<evidence type="ECO:0000256" key="3">
    <source>
        <dbReference type="SAM" id="Coils"/>
    </source>
</evidence>
<dbReference type="EMBL" id="JACTAM010000873">
    <property type="protein sequence ID" value="KAI2646784.1"/>
    <property type="molecule type" value="Genomic_DNA"/>
</dbReference>
<keyword evidence="3" id="KW-0175">Coiled coil</keyword>
<sequence>MSASSEPVNRSVRPKRHPAYLQDYEVDLQSFHKSASPVVTREQAVESSDDDFYSSQVGASAAKPKRAHSLPTFSPSSRLTVRHKHCDLLSSLQQNISEPTHQSPSQYPNRELQLESNAERVPLGDEGDGYQSDRSDASSLKLQRITEENLKLRETQQAIQADLKRMEAAKEELIQLLDRACSLQRHSSTPNTRSDHPTVNFRDAAYAGDEGWPEPPPPIAYDEPGAMSQGGKQELYSTTRATPTFTPRLTSVEKTGDSSHQRPYEEPLRYGQYSSTRVFPEQHRRAPYNVLTPMASVDLTEKYYKGPCPTIPYFRTRDPSEFARLKIALDNLLPPDSTEMFKYQVLVDHLKLDDACLIADSFLHSPTPYGDTMLALNERFGQPHQVALRRIATILDSPDISRNDPSAFEKFSLQVQSLVGLLRTLGQAGSIELHCGSHVARLLNKLPPERRADFRRHMLHRPGVTYSLVDLAEWLKYESWCQSYDDQTAKGESRAKQDSRVAPRSRRTTATVLTGSGNSAEVRTTTYIPVKVSEKAKGRPMVYCSYCQSSEHAFSQCPRIPTLTTDQLSEWIRTNRRCWRCGLAHQAAQCGLKKPCPLCQRKHLRILHEVNKRPVAEASKPEGCLVSSATQTLYLNKPVSSNKVLLKVVRVLLHHGNCTLDTFAILDDGSERTMLLPEAARKLGLRGTEESLALRTIRHDVQTLEGASVSLHISPYSDPKKRYLISRAFTAPQLDLIDHSYPIPKLKKRYKHLAGLPLQCFERAKPLILVGADQTHIISPIEPVRLGPPGGPAAIRTKLGWTLQGPTSLLEHRLKPKQCLHISIPLSTTELFKNVNRLWQVDVLPFQNVKECTRSKQDQRAVELLEAKTVRVEVDGIRRYATPLLRKADMPHLHASMEAVMPRLRSTERKLARDPQKADAYSSEIQKLVQSGAIRKIRPEERDGDGECWFIPHHMVCHNDKNRVVFDCSFQFNGLSLNDSLLAGPTLGSSLLGVLLRFREHAVAISADIRGMFHQVRLLPEDRPLLRFIWRDSKEKGTPDVFEWQVLPFGTTCSPCCATFALQRHVRDHSQPDEDVRFSIERCFYVDNCLQSLPSLEEAKQLVDKLRGLLVEGGFELRQWASNVPAVINHLPREARSDGFELWLAQERTDVQESTLGLSWNCPADVLIYRHRPIDHGAPTMRIIYKVLASQYDPLGYILPYTTRAKVLVQQLWSKERGWDETQLPQALVQRWTEWESELQFLHKISFPRSYVPASVDRMRSITDLHVFSDASESAYGAVAYLRTEDQLGQIHLSFVLARSRVAPKRVLSIPRLELCAAVIGAQLKTQLQKELTSPLRHTVLWTDSTMVLSWIQSESCHFKVFVGTRVAEIHELTDITTWRYVDSVQNPADDLTRGKTLKDLAKPNRWSQGPPFLLLPPEDWPADPTECPQIDKSELKKSAFCGVLAFDGQFGSEYKTWTELVKAIAQELHGAAGESGEPTANTYQAAETYILQKVQGESFPEELQRLKLGKPLQHNSRLLTLAPEYDASSGLIRVGGRLRHAETLDPTLKHPIVLDSRQPAVKLLLQDFDERLCHPGPDRVFAEIRRRFWVLRGRAAIRRLQHACIECQRLRAKPAFPKMADLPPARLRLYKPAFHSTGMDCFGPFLVKIGRRVEKRWGILYKCLTTRAVHMDLLNSLDTDSFLMSLRRFIARRGPPVELLSDQGTNFRGGERELYEAFQAMSPDLQQKLASRKIAFHFNPPAAPHFGGVWEREIRSIKTALSATIGAQTVLEEVLRTVLIEVENILNSKPLGYVSSNMADPDPVTPNLLLTGRLDNSLPPVVYPEEEGLSRRRWRHSQVIADHFWSSFIRHYLPNLQPRQKWHHSLPNITTGTVVMIMDPQQPRAHWPIGTVVQVHPSRDSQVRSVDIQVQGKVYTRPVARLVALPPIPEDDTEEPDTPNAGSSAQHSLRGEMRADPIQV</sequence>
<dbReference type="InterPro" id="IPR000477">
    <property type="entry name" value="RT_dom"/>
</dbReference>
<evidence type="ECO:0000256" key="2">
    <source>
        <dbReference type="ARBA" id="ARBA00012180"/>
    </source>
</evidence>
<organism evidence="6 7">
    <name type="scientific">Labeo rohita</name>
    <name type="common">Indian major carp</name>
    <name type="synonym">Cyprinus rohita</name>
    <dbReference type="NCBI Taxonomy" id="84645"/>
    <lineage>
        <taxon>Eukaryota</taxon>
        <taxon>Metazoa</taxon>
        <taxon>Chordata</taxon>
        <taxon>Craniata</taxon>
        <taxon>Vertebrata</taxon>
        <taxon>Euteleostomi</taxon>
        <taxon>Actinopterygii</taxon>
        <taxon>Neopterygii</taxon>
        <taxon>Teleostei</taxon>
        <taxon>Ostariophysi</taxon>
        <taxon>Cypriniformes</taxon>
        <taxon>Cyprinidae</taxon>
        <taxon>Labeoninae</taxon>
        <taxon>Labeonini</taxon>
        <taxon>Labeo</taxon>
    </lineage>
</organism>
<dbReference type="InterPro" id="IPR012337">
    <property type="entry name" value="RNaseH-like_sf"/>
</dbReference>
<dbReference type="Pfam" id="PF17921">
    <property type="entry name" value="Integrase_H2C2"/>
    <property type="match status" value="1"/>
</dbReference>